<dbReference type="Proteomes" id="UP000275436">
    <property type="component" value="Unassembled WGS sequence"/>
</dbReference>
<gene>
    <name evidence="1" type="ORF">DNR46_28190</name>
</gene>
<name>A0A3M9X301_9HYPH</name>
<evidence type="ECO:0000313" key="1">
    <source>
        <dbReference type="EMBL" id="RNJ42303.1"/>
    </source>
</evidence>
<accession>A0A3M9X301</accession>
<sequence length="61" mass="6925">MDKKEVAREIMQIVRTDLASARDSLHQGQPSWRTIDAAMSKLRRIASILDYGDRELPKAAN</sequence>
<reference evidence="1 2" key="1">
    <citation type="journal article" date="2018" name="Mol. Plant Microbe Interact.">
        <title>Taxonomically Different Co-Microsymbionts of a Relict Legume, Oxytropis popoviana, Have Complementary Sets of Symbiotic Genes and Together Increase the Efficiency of Plant Nodulation.</title>
        <authorList>
            <person name="Safronova V."/>
            <person name="Belimov A."/>
            <person name="Sazanova A."/>
            <person name="Chirak E."/>
            <person name="Verkhozina A."/>
            <person name="Kuznetsova I."/>
            <person name="Andronov E."/>
            <person name="Puhalsky J."/>
            <person name="Tikhonovich I."/>
        </authorList>
    </citation>
    <scope>NUCLEOTIDE SEQUENCE [LARGE SCALE GENOMIC DNA]</scope>
    <source>
        <strain evidence="1 2">Opo-235</strain>
    </source>
</reference>
<comment type="caution">
    <text evidence="1">The sequence shown here is derived from an EMBL/GenBank/DDBJ whole genome shotgun (WGS) entry which is preliminary data.</text>
</comment>
<dbReference type="EMBL" id="QKOD01000011">
    <property type="protein sequence ID" value="RNJ42303.1"/>
    <property type="molecule type" value="Genomic_DNA"/>
</dbReference>
<dbReference type="AlphaFoldDB" id="A0A3M9X301"/>
<protein>
    <submittedName>
        <fullName evidence="1">Uncharacterized protein</fullName>
    </submittedName>
</protein>
<dbReference type="RefSeq" id="WP_123169655.1">
    <property type="nucleotide sequence ID" value="NZ_QKOD01000011.1"/>
</dbReference>
<proteinExistence type="predicted"/>
<organism evidence="1 2">
    <name type="scientific">Mesorhizobium japonicum</name>
    <dbReference type="NCBI Taxonomy" id="2066070"/>
    <lineage>
        <taxon>Bacteria</taxon>
        <taxon>Pseudomonadati</taxon>
        <taxon>Pseudomonadota</taxon>
        <taxon>Alphaproteobacteria</taxon>
        <taxon>Hyphomicrobiales</taxon>
        <taxon>Phyllobacteriaceae</taxon>
        <taxon>Mesorhizobium</taxon>
    </lineage>
</organism>
<evidence type="ECO:0000313" key="2">
    <source>
        <dbReference type="Proteomes" id="UP000275436"/>
    </source>
</evidence>